<comment type="similarity">
    <text evidence="1">Belongs to the peptidase S58 family.</text>
</comment>
<keyword evidence="2" id="KW-0645">Protease</keyword>
<evidence type="ECO:0000256" key="1">
    <source>
        <dbReference type="ARBA" id="ARBA00007068"/>
    </source>
</evidence>
<evidence type="ECO:0000313" key="2">
    <source>
        <dbReference type="EMBL" id="MBB4633148.1"/>
    </source>
</evidence>
<accession>A0A7W7B358</accession>
<comment type="caution">
    <text evidence="2">The sequence shown here is derived from an EMBL/GenBank/DDBJ whole genome shotgun (WGS) entry which is preliminary data.</text>
</comment>
<dbReference type="PANTHER" id="PTHR36512">
    <property type="entry name" value="D-AMINOPEPTIDASE"/>
    <property type="match status" value="1"/>
</dbReference>
<organism evidence="2 3">
    <name type="scientific">Sphingosinicella soli</name>
    <dbReference type="NCBI Taxonomy" id="333708"/>
    <lineage>
        <taxon>Bacteria</taxon>
        <taxon>Pseudomonadati</taxon>
        <taxon>Pseudomonadota</taxon>
        <taxon>Alphaproteobacteria</taxon>
        <taxon>Sphingomonadales</taxon>
        <taxon>Sphingosinicellaceae</taxon>
        <taxon>Sphingosinicella</taxon>
    </lineage>
</organism>
<dbReference type="Gene3D" id="3.60.70.12">
    <property type="entry name" value="L-amino peptidase D-ALA esterase/amidase"/>
    <property type="match status" value="1"/>
</dbReference>
<protein>
    <submittedName>
        <fullName evidence="2">D-aminopeptidase</fullName>
        <ecNumber evidence="2">3.4.11.19</ecNumber>
    </submittedName>
</protein>
<gene>
    <name evidence="2" type="ORF">GGQ98_002778</name>
</gene>
<dbReference type="RefSeq" id="WP_207791418.1">
    <property type="nucleotide sequence ID" value="NZ_JACHNZ010000035.1"/>
</dbReference>
<proteinExistence type="inferred from homology"/>
<sequence>MSDQKGRARDFGVCFQGAPGPFNAVTDVPGIKIGHHQLVAGEDVRTGVTAIVIDAPDAASGVPAALFSFNGTGEMTGSHLIEEIGVLFGPVLTTGTLNVGAARDGALQWARRHVTDADRRFSRILPVVAETFDGRLHDAWGLHLKPEHALAALEAARGGAVEEGAVGGGTGMIAFGFKGGIGTASRLVRFGEGTFSVGVLAQCNYGRREELTICGVPVGRLIADLKPEGIDAGDTPESASLIVIVATDAPLDAVGLKRLARRAALGMGRTGVTGDAGSGDIFLAISTAHRVTLGGETLNAMAVVPPLSLDPFSEATVQAVEEALINALFAGETMRGQNGALVYGLPRERAAQLIASGGR</sequence>
<dbReference type="EC" id="3.4.11.19" evidence="2"/>
<evidence type="ECO:0000313" key="3">
    <source>
        <dbReference type="Proteomes" id="UP000566324"/>
    </source>
</evidence>
<dbReference type="Pfam" id="PF03576">
    <property type="entry name" value="Peptidase_S58"/>
    <property type="match status" value="1"/>
</dbReference>
<keyword evidence="2" id="KW-0031">Aminopeptidase</keyword>
<dbReference type="GO" id="GO:0004177">
    <property type="term" value="F:aminopeptidase activity"/>
    <property type="evidence" value="ECO:0007669"/>
    <property type="project" value="UniProtKB-KW"/>
</dbReference>
<keyword evidence="3" id="KW-1185">Reference proteome</keyword>
<dbReference type="AlphaFoldDB" id="A0A7W7B358"/>
<reference evidence="2 3" key="1">
    <citation type="submission" date="2020-08" db="EMBL/GenBank/DDBJ databases">
        <title>Genomic Encyclopedia of Type Strains, Phase IV (KMG-IV): sequencing the most valuable type-strain genomes for metagenomic binning, comparative biology and taxonomic classification.</title>
        <authorList>
            <person name="Goeker M."/>
        </authorList>
    </citation>
    <scope>NUCLEOTIDE SEQUENCE [LARGE SCALE GENOMIC DNA]</scope>
    <source>
        <strain evidence="2 3">DSM 17328</strain>
    </source>
</reference>
<keyword evidence="2" id="KW-0378">Hydrolase</keyword>
<dbReference type="InterPro" id="IPR016117">
    <property type="entry name" value="ArgJ-like_dom_sf"/>
</dbReference>
<name>A0A7W7B358_9SPHN</name>
<dbReference type="InterPro" id="IPR005321">
    <property type="entry name" value="Peptidase_S58_DmpA"/>
</dbReference>
<dbReference type="PANTHER" id="PTHR36512:SF3">
    <property type="entry name" value="BLR5678 PROTEIN"/>
    <property type="match status" value="1"/>
</dbReference>
<dbReference type="EMBL" id="JACHNZ010000035">
    <property type="protein sequence ID" value="MBB4633148.1"/>
    <property type="molecule type" value="Genomic_DNA"/>
</dbReference>
<dbReference type="Proteomes" id="UP000566324">
    <property type="component" value="Unassembled WGS sequence"/>
</dbReference>
<dbReference type="SUPFAM" id="SSF56266">
    <property type="entry name" value="DmpA/ArgJ-like"/>
    <property type="match status" value="1"/>
</dbReference>